<dbReference type="InterPro" id="IPR042184">
    <property type="entry name" value="YqeY/Aim41_N"/>
</dbReference>
<dbReference type="InterPro" id="IPR003789">
    <property type="entry name" value="Asn/Gln_tRNA_amidoTrase-B-like"/>
</dbReference>
<accession>A0A1I4VYU1</accession>
<evidence type="ECO:0000256" key="1">
    <source>
        <dbReference type="SAM" id="Coils"/>
    </source>
</evidence>
<evidence type="ECO:0000313" key="2">
    <source>
        <dbReference type="EMBL" id="SFN06401.1"/>
    </source>
</evidence>
<protein>
    <recommendedName>
        <fullName evidence="4">Glutamyl-tRNA amidotransferase</fullName>
    </recommendedName>
</protein>
<dbReference type="SUPFAM" id="SSF89095">
    <property type="entry name" value="GatB/YqeY motif"/>
    <property type="match status" value="1"/>
</dbReference>
<dbReference type="OrthoDB" id="9788127at2"/>
<name>A0A1I4VYU1_9NEIS</name>
<dbReference type="Pfam" id="PF09424">
    <property type="entry name" value="YqeY"/>
    <property type="match status" value="1"/>
</dbReference>
<evidence type="ECO:0000313" key="3">
    <source>
        <dbReference type="Proteomes" id="UP000242869"/>
    </source>
</evidence>
<dbReference type="Proteomes" id="UP000242869">
    <property type="component" value="Unassembled WGS sequence"/>
</dbReference>
<feature type="coiled-coil region" evidence="1">
    <location>
        <begin position="53"/>
        <end position="84"/>
    </location>
</feature>
<dbReference type="GO" id="GO:0016884">
    <property type="term" value="F:carbon-nitrogen ligase activity, with glutamine as amido-N-donor"/>
    <property type="evidence" value="ECO:0007669"/>
    <property type="project" value="InterPro"/>
</dbReference>
<keyword evidence="1" id="KW-0175">Coiled coil</keyword>
<dbReference type="AlphaFoldDB" id="A0A1I4VYU1"/>
<organism evidence="2 3">
    <name type="scientific">Formivibrio citricus</name>
    <dbReference type="NCBI Taxonomy" id="83765"/>
    <lineage>
        <taxon>Bacteria</taxon>
        <taxon>Pseudomonadati</taxon>
        <taxon>Pseudomonadota</taxon>
        <taxon>Betaproteobacteria</taxon>
        <taxon>Neisseriales</taxon>
        <taxon>Chitinibacteraceae</taxon>
        <taxon>Formivibrio</taxon>
    </lineage>
</organism>
<dbReference type="Gene3D" id="1.10.10.410">
    <property type="match status" value="1"/>
</dbReference>
<gene>
    <name evidence="2" type="ORF">SAMN05660284_00449</name>
</gene>
<dbReference type="InterPro" id="IPR019004">
    <property type="entry name" value="YqeY/Aim41"/>
</dbReference>
<dbReference type="PANTHER" id="PTHR28055">
    <property type="entry name" value="ALTERED INHERITANCE OF MITOCHONDRIA PROTEIN 41, MITOCHONDRIAL"/>
    <property type="match status" value="1"/>
</dbReference>
<proteinExistence type="predicted"/>
<dbReference type="InterPro" id="IPR023168">
    <property type="entry name" value="GatB_Yqey_C_2"/>
</dbReference>
<reference evidence="3" key="1">
    <citation type="submission" date="2016-10" db="EMBL/GenBank/DDBJ databases">
        <authorList>
            <person name="Varghese N."/>
            <person name="Submissions S."/>
        </authorList>
    </citation>
    <scope>NUCLEOTIDE SEQUENCE [LARGE SCALE GENOMIC DNA]</scope>
    <source>
        <strain evidence="3">DSM 6150</strain>
    </source>
</reference>
<sequence>MSLKAQIQEDMKSAMRAKEMDRLGTIRLLLAAIKQKEVDERVELDDAAVMAVIEKMLKQRKDSIEQYEAANRADLADKEKAEVEVLMVYMPQRMSAEEIAAAVDRAFAAHGKTPAAMGKIMADLKAQLAGRADMAEVSKLVKSRMS</sequence>
<dbReference type="STRING" id="83765.SAMN05660284_00449"/>
<dbReference type="PANTHER" id="PTHR28055:SF1">
    <property type="entry name" value="ALTERED INHERITANCE OF MITOCHONDRIA PROTEIN 41, MITOCHONDRIAL"/>
    <property type="match status" value="1"/>
</dbReference>
<keyword evidence="3" id="KW-1185">Reference proteome</keyword>
<dbReference type="RefSeq" id="WP_091190864.1">
    <property type="nucleotide sequence ID" value="NZ_FOVE01000002.1"/>
</dbReference>
<dbReference type="Gene3D" id="1.10.1510.10">
    <property type="entry name" value="Uncharacterised protein YqeY/AIM41 PF09424, N-terminal domain"/>
    <property type="match status" value="1"/>
</dbReference>
<evidence type="ECO:0008006" key="4">
    <source>
        <dbReference type="Google" id="ProtNLM"/>
    </source>
</evidence>
<dbReference type="EMBL" id="FOVE01000002">
    <property type="protein sequence ID" value="SFN06401.1"/>
    <property type="molecule type" value="Genomic_DNA"/>
</dbReference>